<evidence type="ECO:0000313" key="2">
    <source>
        <dbReference type="Proteomes" id="UP000436006"/>
    </source>
</evidence>
<accession>A0A7K1SPB0</accession>
<dbReference type="RefSeq" id="WP_157590451.1">
    <property type="nucleotide sequence ID" value="NZ_WPIN01000025.1"/>
</dbReference>
<name>A0A7K1SPB0_9BACT</name>
<evidence type="ECO:0000313" key="1">
    <source>
        <dbReference type="EMBL" id="MVM35648.1"/>
    </source>
</evidence>
<reference evidence="1 2" key="1">
    <citation type="submission" date="2019-12" db="EMBL/GenBank/DDBJ databases">
        <title>Spirosoma sp. HMF4905 genome sequencing and assembly.</title>
        <authorList>
            <person name="Kang H."/>
            <person name="Cha I."/>
            <person name="Kim H."/>
            <person name="Joh K."/>
        </authorList>
    </citation>
    <scope>NUCLEOTIDE SEQUENCE [LARGE SCALE GENOMIC DNA]</scope>
    <source>
        <strain evidence="1 2">HMF4905</strain>
    </source>
</reference>
<proteinExistence type="predicted"/>
<dbReference type="EMBL" id="WPIN01000025">
    <property type="protein sequence ID" value="MVM35648.1"/>
    <property type="molecule type" value="Genomic_DNA"/>
</dbReference>
<organism evidence="1 2">
    <name type="scientific">Spirosoma arboris</name>
    <dbReference type="NCBI Taxonomy" id="2682092"/>
    <lineage>
        <taxon>Bacteria</taxon>
        <taxon>Pseudomonadati</taxon>
        <taxon>Bacteroidota</taxon>
        <taxon>Cytophagia</taxon>
        <taxon>Cytophagales</taxon>
        <taxon>Cytophagaceae</taxon>
        <taxon>Spirosoma</taxon>
    </lineage>
</organism>
<protein>
    <submittedName>
        <fullName evidence="1">Uncharacterized protein</fullName>
    </submittedName>
</protein>
<dbReference type="Proteomes" id="UP000436006">
    <property type="component" value="Unassembled WGS sequence"/>
</dbReference>
<dbReference type="AlphaFoldDB" id="A0A7K1SPB0"/>
<keyword evidence="2" id="KW-1185">Reference proteome</keyword>
<gene>
    <name evidence="1" type="ORF">GO755_36875</name>
</gene>
<sequence>MIVRIETGEKVERATCLIFKRYDLSEDDLSLDTLPGYHQRPGSCTLVVFYIWS</sequence>
<comment type="caution">
    <text evidence="1">The sequence shown here is derived from an EMBL/GenBank/DDBJ whole genome shotgun (WGS) entry which is preliminary data.</text>
</comment>